<keyword evidence="1" id="KW-0175">Coiled coil</keyword>
<reference evidence="5 6" key="1">
    <citation type="submission" date="2024-10" db="EMBL/GenBank/DDBJ databases">
        <title>Updated reference genomes for cyclostephanoid diatoms.</title>
        <authorList>
            <person name="Roberts W.R."/>
            <person name="Alverson A.J."/>
        </authorList>
    </citation>
    <scope>NUCLEOTIDE SEQUENCE [LARGE SCALE GENOMIC DNA]</scope>
    <source>
        <strain evidence="5 6">AJA010-31</strain>
    </source>
</reference>
<feature type="compositionally biased region" description="Acidic residues" evidence="2">
    <location>
        <begin position="622"/>
        <end position="634"/>
    </location>
</feature>
<evidence type="ECO:0000259" key="4">
    <source>
        <dbReference type="PROSITE" id="PS51087"/>
    </source>
</evidence>
<evidence type="ECO:0000256" key="1">
    <source>
        <dbReference type="SAM" id="Coils"/>
    </source>
</evidence>
<keyword evidence="3" id="KW-0732">Signal</keyword>
<sequence length="827" mass="93937">MKLSPTALAVLLAAPTTLAFAPIRQSYRTALRPLHAEDSSPDELPAKRSQEDAAYDYVAQNELKVLATAIEQDIPLSKAYNYDTPEEARGYAIEQKVRAMGLDPEEIKIALGVTSIADINPNDPNMYIRHRPGKYGWTPPQLTPEAQKVHDENLLQELTPEERDLNWQDHKKGYNGYVESHKFPNPLRAEAAYKLYVQSYEADPWYDLNERLEDAVMYDDEDSIDYLKPLIEKVGGPPNCLKDQLTPEGYVSSKDIYGLTLVSNERLKEMIEAEKFNQFDESSRQYATVRKLEDIEWKKEVESEEFKKAEADYIKKEQEWNRRMELAGFIMGNRDVDFEEWEEKREEAEMERQELLQQWKELGKEKTPEETFWDMDERKKVLSETFNKVAAENRRKDTLFTEEEEIQFDEFGTPIVDPDFFKSNRPMTNVEKYMEALKYDANGNLRPIGDEDVFNAELDPDTEINEGSSCTSGPLTVDVNSCYNAEQSDPQARKHTFQYTVRITNNSEKDTVQLLSRKFFIQPLMNKYKDVVEGQGVTGRQPILKPGEVFEYTSTAPLNTRPISSTIIAARMSGEYRYCTLKEGQETATEEQINGGQGEAAAQLGMFHFVFPEDQRVKVTWTDEDDDDEDDDDASPTVVYSKQPARSAPRAAQDAQTVPKAQANTLPGDPDMTSGNIAGTPNQSSDTVSSDVRVVVTTKFLPERSDKDSNKFTFAYNVRISNEKKDQAIQLVSRRFEIQNIGSQTRDVVQGANVTGRQPVLKPGENFEYTSTAPLFTVPMLDKTRVLSRMSGEFNCVLLADDGVTPLSSTPLKAELGTIHFVLPEDQ</sequence>
<dbReference type="InterPro" id="IPR036767">
    <property type="entry name" value="ApaG_sf"/>
</dbReference>
<evidence type="ECO:0000256" key="3">
    <source>
        <dbReference type="SAM" id="SignalP"/>
    </source>
</evidence>
<comment type="caution">
    <text evidence="5">The sequence shown here is derived from an EMBL/GenBank/DDBJ whole genome shotgun (WGS) entry which is preliminary data.</text>
</comment>
<accession>A0ABD3Q6V4</accession>
<name>A0ABD3Q6V4_9STRA</name>
<dbReference type="Proteomes" id="UP001530400">
    <property type="component" value="Unassembled WGS sequence"/>
</dbReference>
<feature type="region of interest" description="Disordered" evidence="2">
    <location>
        <begin position="622"/>
        <end position="689"/>
    </location>
</feature>
<evidence type="ECO:0000256" key="2">
    <source>
        <dbReference type="SAM" id="MobiDB-lite"/>
    </source>
</evidence>
<feature type="coiled-coil region" evidence="1">
    <location>
        <begin position="292"/>
        <end position="365"/>
    </location>
</feature>
<feature type="compositionally biased region" description="Polar residues" evidence="2">
    <location>
        <begin position="673"/>
        <end position="683"/>
    </location>
</feature>
<feature type="domain" description="ApaG" evidence="4">
    <location>
        <begin position="686"/>
        <end position="827"/>
    </location>
</feature>
<dbReference type="Pfam" id="PF04379">
    <property type="entry name" value="DUF525"/>
    <property type="match status" value="2"/>
</dbReference>
<dbReference type="Gene3D" id="2.60.40.1470">
    <property type="entry name" value="ApaG domain"/>
    <property type="match status" value="2"/>
</dbReference>
<keyword evidence="6" id="KW-1185">Reference proteome</keyword>
<feature type="domain" description="ApaG" evidence="4">
    <location>
        <begin position="469"/>
        <end position="616"/>
    </location>
</feature>
<dbReference type="AlphaFoldDB" id="A0ABD3Q6V4"/>
<dbReference type="InterPro" id="IPR050718">
    <property type="entry name" value="ApaG-like"/>
</dbReference>
<dbReference type="PANTHER" id="PTHR47191:SF2">
    <property type="entry name" value="OS05G0170800 PROTEIN"/>
    <property type="match status" value="1"/>
</dbReference>
<evidence type="ECO:0000313" key="5">
    <source>
        <dbReference type="EMBL" id="KAL3795584.1"/>
    </source>
</evidence>
<proteinExistence type="predicted"/>
<organism evidence="5 6">
    <name type="scientific">Cyclotella atomus</name>
    <dbReference type="NCBI Taxonomy" id="382360"/>
    <lineage>
        <taxon>Eukaryota</taxon>
        <taxon>Sar</taxon>
        <taxon>Stramenopiles</taxon>
        <taxon>Ochrophyta</taxon>
        <taxon>Bacillariophyta</taxon>
        <taxon>Coscinodiscophyceae</taxon>
        <taxon>Thalassiosirophycidae</taxon>
        <taxon>Stephanodiscales</taxon>
        <taxon>Stephanodiscaceae</taxon>
        <taxon>Cyclotella</taxon>
    </lineage>
</organism>
<dbReference type="PANTHER" id="PTHR47191">
    <property type="entry name" value="OS05G0170800 PROTEIN"/>
    <property type="match status" value="1"/>
</dbReference>
<gene>
    <name evidence="5" type="ORF">ACHAWO_001579</name>
</gene>
<protein>
    <recommendedName>
        <fullName evidence="4">ApaG domain-containing protein</fullName>
    </recommendedName>
</protein>
<dbReference type="SUPFAM" id="SSF110069">
    <property type="entry name" value="ApaG-like"/>
    <property type="match status" value="2"/>
</dbReference>
<dbReference type="PROSITE" id="PS51087">
    <property type="entry name" value="APAG"/>
    <property type="match status" value="2"/>
</dbReference>
<evidence type="ECO:0000313" key="6">
    <source>
        <dbReference type="Proteomes" id="UP001530400"/>
    </source>
</evidence>
<feature type="chain" id="PRO_5044868225" description="ApaG domain-containing protein" evidence="3">
    <location>
        <begin position="20"/>
        <end position="827"/>
    </location>
</feature>
<dbReference type="InterPro" id="IPR007474">
    <property type="entry name" value="ApaG_domain"/>
</dbReference>
<dbReference type="EMBL" id="JALLPJ020000313">
    <property type="protein sequence ID" value="KAL3795584.1"/>
    <property type="molecule type" value="Genomic_DNA"/>
</dbReference>
<feature type="signal peptide" evidence="3">
    <location>
        <begin position="1"/>
        <end position="19"/>
    </location>
</feature>